<gene>
    <name evidence="1" type="ORF">IAD22_05865</name>
</gene>
<proteinExistence type="predicted"/>
<name>A0A9D1LYZ3_9FIRM</name>
<dbReference type="AlphaFoldDB" id="A0A9D1LYZ3"/>
<protein>
    <submittedName>
        <fullName evidence="1">Uncharacterized protein</fullName>
    </submittedName>
</protein>
<reference evidence="1" key="1">
    <citation type="submission" date="2020-10" db="EMBL/GenBank/DDBJ databases">
        <authorList>
            <person name="Gilroy R."/>
        </authorList>
    </citation>
    <scope>NUCLEOTIDE SEQUENCE</scope>
    <source>
        <strain evidence="1">ChiGjej1B1-1684</strain>
    </source>
</reference>
<evidence type="ECO:0000313" key="2">
    <source>
        <dbReference type="Proteomes" id="UP000824118"/>
    </source>
</evidence>
<dbReference type="EMBL" id="DVNG01000086">
    <property type="protein sequence ID" value="HIU50522.1"/>
    <property type="molecule type" value="Genomic_DNA"/>
</dbReference>
<dbReference type="Proteomes" id="UP000824118">
    <property type="component" value="Unassembled WGS sequence"/>
</dbReference>
<comment type="caution">
    <text evidence="1">The sequence shown here is derived from an EMBL/GenBank/DDBJ whole genome shotgun (WGS) entry which is preliminary data.</text>
</comment>
<sequence length="48" mass="5764">MSENKMDYFCDGVLEAVQLFYTNPKKMEEFEKWKQSQLGKNETNKLKN</sequence>
<reference evidence="1" key="2">
    <citation type="journal article" date="2021" name="PeerJ">
        <title>Extensive microbial diversity within the chicken gut microbiome revealed by metagenomics and culture.</title>
        <authorList>
            <person name="Gilroy R."/>
            <person name="Ravi A."/>
            <person name="Getino M."/>
            <person name="Pursley I."/>
            <person name="Horton D.L."/>
            <person name="Alikhan N.F."/>
            <person name="Baker D."/>
            <person name="Gharbi K."/>
            <person name="Hall N."/>
            <person name="Watson M."/>
            <person name="Adriaenssens E.M."/>
            <person name="Foster-Nyarko E."/>
            <person name="Jarju S."/>
            <person name="Secka A."/>
            <person name="Antonio M."/>
            <person name="Oren A."/>
            <person name="Chaudhuri R.R."/>
            <person name="La Ragione R."/>
            <person name="Hildebrand F."/>
            <person name="Pallen M.J."/>
        </authorList>
    </citation>
    <scope>NUCLEOTIDE SEQUENCE</scope>
    <source>
        <strain evidence="1">ChiGjej1B1-1684</strain>
    </source>
</reference>
<accession>A0A9D1LYZ3</accession>
<evidence type="ECO:0000313" key="1">
    <source>
        <dbReference type="EMBL" id="HIU50522.1"/>
    </source>
</evidence>
<organism evidence="1 2">
    <name type="scientific">Candidatus Limousia pullorum</name>
    <dbReference type="NCBI Taxonomy" id="2840860"/>
    <lineage>
        <taxon>Bacteria</taxon>
        <taxon>Bacillati</taxon>
        <taxon>Bacillota</taxon>
        <taxon>Clostridia</taxon>
        <taxon>Eubacteriales</taxon>
        <taxon>Oscillospiraceae</taxon>
        <taxon>Oscillospiraceae incertae sedis</taxon>
        <taxon>Candidatus Limousia</taxon>
    </lineage>
</organism>